<dbReference type="NCBIfam" id="TIGR01730">
    <property type="entry name" value="RND_mfp"/>
    <property type="match status" value="1"/>
</dbReference>
<feature type="domain" description="Multidrug resistance protein MdtA-like alpha-helical hairpin" evidence="7">
    <location>
        <begin position="108"/>
        <end position="177"/>
    </location>
</feature>
<dbReference type="SUPFAM" id="SSF111369">
    <property type="entry name" value="HlyD-like secretion proteins"/>
    <property type="match status" value="1"/>
</dbReference>
<keyword evidence="6" id="KW-0472">Membrane</keyword>
<dbReference type="Gene3D" id="1.10.287.470">
    <property type="entry name" value="Helix hairpin bin"/>
    <property type="match status" value="1"/>
</dbReference>
<dbReference type="PANTHER" id="PTHR30469">
    <property type="entry name" value="MULTIDRUG RESISTANCE PROTEIN MDTA"/>
    <property type="match status" value="1"/>
</dbReference>
<keyword evidence="4" id="KW-1003">Cell membrane</keyword>
<comment type="similarity">
    <text evidence="2">Belongs to the membrane fusion protein (MFP) (TC 8.A.1) family.</text>
</comment>
<evidence type="ECO:0000256" key="4">
    <source>
        <dbReference type="ARBA" id="ARBA00022475"/>
    </source>
</evidence>
<dbReference type="InterPro" id="IPR006143">
    <property type="entry name" value="RND_pump_MFP"/>
</dbReference>
<evidence type="ECO:0000313" key="12">
    <source>
        <dbReference type="Proteomes" id="UP000474159"/>
    </source>
</evidence>
<evidence type="ECO:0000313" key="11">
    <source>
        <dbReference type="EMBL" id="KAB1080882.1"/>
    </source>
</evidence>
<organism evidence="11 12">
    <name type="scientific">Methylobacterium soli</name>
    <dbReference type="NCBI Taxonomy" id="553447"/>
    <lineage>
        <taxon>Bacteria</taxon>
        <taxon>Pseudomonadati</taxon>
        <taxon>Pseudomonadota</taxon>
        <taxon>Alphaproteobacteria</taxon>
        <taxon>Hyphomicrobiales</taxon>
        <taxon>Methylobacteriaceae</taxon>
        <taxon>Methylobacterium</taxon>
    </lineage>
</organism>
<dbReference type="AlphaFoldDB" id="A0A6L3T2C2"/>
<feature type="domain" description="Multidrug resistance protein MdtA-like C-terminal permuted SH3" evidence="10">
    <location>
        <begin position="302"/>
        <end position="358"/>
    </location>
</feature>
<dbReference type="InterPro" id="IPR058626">
    <property type="entry name" value="MdtA-like_b-barrel"/>
</dbReference>
<dbReference type="InterPro" id="IPR058625">
    <property type="entry name" value="MdtA-like_BSH"/>
</dbReference>
<proteinExistence type="inferred from homology"/>
<dbReference type="Proteomes" id="UP000474159">
    <property type="component" value="Unassembled WGS sequence"/>
</dbReference>
<evidence type="ECO:0000259" key="7">
    <source>
        <dbReference type="Pfam" id="PF25876"/>
    </source>
</evidence>
<comment type="caution">
    <text evidence="11">The sequence shown here is derived from an EMBL/GenBank/DDBJ whole genome shotgun (WGS) entry which is preliminary data.</text>
</comment>
<dbReference type="GO" id="GO:1990281">
    <property type="term" value="C:efflux pump complex"/>
    <property type="evidence" value="ECO:0007669"/>
    <property type="project" value="TreeGrafter"/>
</dbReference>
<dbReference type="PANTHER" id="PTHR30469:SF12">
    <property type="entry name" value="MULTIDRUG RESISTANCE PROTEIN MDTA"/>
    <property type="match status" value="1"/>
</dbReference>
<sequence>MQKRAFLLAAVLLVITGVVFEAEHIAGAPHPAQAAVPIPAVPVVASDVVSRDVPIYLDGVGTVIAFNNVVVRSQITGQLTKITFVQGQSVKAGDLLAQIDPRPYQAEVDQMTANLNRDQAQLINSQANLNRYTPLLAKGYATSQLVDTQKAQVAQLQAAVQADEALVRAMQVNLSYTNLTSPIDGVTGIRQIDQGNIIHPTDVAGLVDVTQIQPISMIFTLPQTNFVEIQQEMARGPVKVLAYSQDGTKKLDEGTLLLIDNQIVQTTGTIRLRATFANAQRLLWPGEFVNARLLLRTQKDGLTVPASAVQQGPAGSYVYAIAADQTVQMRPVKIAQISGGQALIASGVNATEKVVVDGQYRLQPGSHIDELHGKAAQQADLQSAVERAIP</sequence>
<keyword evidence="3" id="KW-0813">Transport</keyword>
<dbReference type="OrthoDB" id="9783047at2"/>
<dbReference type="EMBL" id="VZZK01000003">
    <property type="protein sequence ID" value="KAB1080882.1"/>
    <property type="molecule type" value="Genomic_DNA"/>
</dbReference>
<evidence type="ECO:0000256" key="3">
    <source>
        <dbReference type="ARBA" id="ARBA00022448"/>
    </source>
</evidence>
<dbReference type="FunFam" id="2.40.420.20:FF:000001">
    <property type="entry name" value="Efflux RND transporter periplasmic adaptor subunit"/>
    <property type="match status" value="1"/>
</dbReference>
<dbReference type="Gene3D" id="2.40.50.100">
    <property type="match status" value="1"/>
</dbReference>
<dbReference type="InterPro" id="IPR058624">
    <property type="entry name" value="MdtA-like_HH"/>
</dbReference>
<keyword evidence="12" id="KW-1185">Reference proteome</keyword>
<feature type="domain" description="Multidrug resistance protein MdtA-like barrel-sandwich hybrid" evidence="8">
    <location>
        <begin position="67"/>
        <end position="207"/>
    </location>
</feature>
<evidence type="ECO:0000256" key="6">
    <source>
        <dbReference type="ARBA" id="ARBA00023136"/>
    </source>
</evidence>
<dbReference type="Pfam" id="PF25917">
    <property type="entry name" value="BSH_RND"/>
    <property type="match status" value="1"/>
</dbReference>
<reference evidence="11 12" key="1">
    <citation type="submission" date="2019-09" db="EMBL/GenBank/DDBJ databases">
        <title>YIM 48816 draft genome.</title>
        <authorList>
            <person name="Jiang L."/>
        </authorList>
    </citation>
    <scope>NUCLEOTIDE SEQUENCE [LARGE SCALE GENOMIC DNA]</scope>
    <source>
        <strain evidence="11 12">YIM 48816</strain>
    </source>
</reference>
<accession>A0A6L3T2C2</accession>
<name>A0A6L3T2C2_9HYPH</name>
<feature type="domain" description="Multidrug resistance protein MdtA-like beta-barrel" evidence="9">
    <location>
        <begin position="214"/>
        <end position="295"/>
    </location>
</feature>
<comment type="subcellular location">
    <subcellularLocation>
        <location evidence="1">Cell membrane</location>
    </subcellularLocation>
</comment>
<dbReference type="Gene3D" id="2.40.30.170">
    <property type="match status" value="1"/>
</dbReference>
<evidence type="ECO:0000256" key="5">
    <source>
        <dbReference type="ARBA" id="ARBA00022519"/>
    </source>
</evidence>
<protein>
    <submittedName>
        <fullName evidence="11">Efflux RND transporter periplasmic adaptor subunit</fullName>
    </submittedName>
</protein>
<evidence type="ECO:0000256" key="2">
    <source>
        <dbReference type="ARBA" id="ARBA00009477"/>
    </source>
</evidence>
<gene>
    <name evidence="11" type="ORF">F6X53_04115</name>
</gene>
<dbReference type="RefSeq" id="WP_150997503.1">
    <property type="nucleotide sequence ID" value="NZ_BPQY01000449.1"/>
</dbReference>
<dbReference type="Gene3D" id="2.40.420.20">
    <property type="match status" value="1"/>
</dbReference>
<evidence type="ECO:0000256" key="1">
    <source>
        <dbReference type="ARBA" id="ARBA00004236"/>
    </source>
</evidence>
<dbReference type="Pfam" id="PF25944">
    <property type="entry name" value="Beta-barrel_RND"/>
    <property type="match status" value="1"/>
</dbReference>
<dbReference type="Pfam" id="PF25876">
    <property type="entry name" value="HH_MFP_RND"/>
    <property type="match status" value="1"/>
</dbReference>
<evidence type="ECO:0000259" key="9">
    <source>
        <dbReference type="Pfam" id="PF25944"/>
    </source>
</evidence>
<keyword evidence="5" id="KW-0997">Cell inner membrane</keyword>
<dbReference type="InterPro" id="IPR058627">
    <property type="entry name" value="MdtA-like_C"/>
</dbReference>
<evidence type="ECO:0000259" key="8">
    <source>
        <dbReference type="Pfam" id="PF25917"/>
    </source>
</evidence>
<dbReference type="Pfam" id="PF25967">
    <property type="entry name" value="RND-MFP_C"/>
    <property type="match status" value="1"/>
</dbReference>
<evidence type="ECO:0000259" key="10">
    <source>
        <dbReference type="Pfam" id="PF25967"/>
    </source>
</evidence>
<dbReference type="GO" id="GO:0015562">
    <property type="term" value="F:efflux transmembrane transporter activity"/>
    <property type="evidence" value="ECO:0007669"/>
    <property type="project" value="TreeGrafter"/>
</dbReference>
<dbReference type="GO" id="GO:0030313">
    <property type="term" value="C:cell envelope"/>
    <property type="evidence" value="ECO:0007669"/>
    <property type="project" value="UniProtKB-SubCell"/>
</dbReference>